<dbReference type="CDD" id="cd17007">
    <property type="entry name" value="ANTH_N_Sla2p"/>
    <property type="match status" value="1"/>
</dbReference>
<dbReference type="Pfam" id="PF07651">
    <property type="entry name" value="ANTH"/>
    <property type="match status" value="1"/>
</dbReference>
<name>A0A1E3PT97_9ASCO</name>
<dbReference type="PROSITE" id="PS50942">
    <property type="entry name" value="ENTH"/>
    <property type="match status" value="1"/>
</dbReference>
<organism evidence="8 9">
    <name type="scientific">Nadsonia fulvescens var. elongata DSM 6958</name>
    <dbReference type="NCBI Taxonomy" id="857566"/>
    <lineage>
        <taxon>Eukaryota</taxon>
        <taxon>Fungi</taxon>
        <taxon>Dikarya</taxon>
        <taxon>Ascomycota</taxon>
        <taxon>Saccharomycotina</taxon>
        <taxon>Dipodascomycetes</taxon>
        <taxon>Dipodascales</taxon>
        <taxon>Dipodascales incertae sedis</taxon>
        <taxon>Nadsonia</taxon>
    </lineage>
</organism>
<feature type="domain" description="ENTH" evidence="6">
    <location>
        <begin position="6"/>
        <end position="133"/>
    </location>
</feature>
<evidence type="ECO:0000259" key="7">
    <source>
        <dbReference type="PROSITE" id="PS50945"/>
    </source>
</evidence>
<dbReference type="InterPro" id="IPR008942">
    <property type="entry name" value="ENTH_VHS"/>
</dbReference>
<dbReference type="SUPFAM" id="SSF109885">
    <property type="entry name" value="I/LWEQ domain"/>
    <property type="match status" value="1"/>
</dbReference>
<feature type="domain" description="I/LWEQ" evidence="7">
    <location>
        <begin position="824"/>
        <end position="1066"/>
    </location>
</feature>
<dbReference type="GO" id="GO:0048268">
    <property type="term" value="P:clathrin coat assembly"/>
    <property type="evidence" value="ECO:0007669"/>
    <property type="project" value="TreeGrafter"/>
</dbReference>
<keyword evidence="5" id="KW-0175">Coiled coil</keyword>
<dbReference type="GO" id="GO:0035615">
    <property type="term" value="F:clathrin adaptor activity"/>
    <property type="evidence" value="ECO:0007669"/>
    <property type="project" value="TreeGrafter"/>
</dbReference>
<evidence type="ECO:0000256" key="4">
    <source>
        <dbReference type="ARBA" id="ARBA00023203"/>
    </source>
</evidence>
<evidence type="ECO:0000256" key="3">
    <source>
        <dbReference type="ARBA" id="ARBA00022490"/>
    </source>
</evidence>
<evidence type="ECO:0000256" key="5">
    <source>
        <dbReference type="SAM" id="Coils"/>
    </source>
</evidence>
<dbReference type="GO" id="GO:0051015">
    <property type="term" value="F:actin filament binding"/>
    <property type="evidence" value="ECO:0007669"/>
    <property type="project" value="TreeGrafter"/>
</dbReference>
<accession>A0A1E3PT97</accession>
<dbReference type="EMBL" id="KV454406">
    <property type="protein sequence ID" value="ODQ68152.1"/>
    <property type="molecule type" value="Genomic_DNA"/>
</dbReference>
<proteinExistence type="inferred from homology"/>
<dbReference type="InterPro" id="IPR035964">
    <property type="entry name" value="I/LWEQ_dom_sf"/>
</dbReference>
<reference evidence="8 9" key="1">
    <citation type="journal article" date="2016" name="Proc. Natl. Acad. Sci. U.S.A.">
        <title>Comparative genomics of biotechnologically important yeasts.</title>
        <authorList>
            <person name="Riley R."/>
            <person name="Haridas S."/>
            <person name="Wolfe K.H."/>
            <person name="Lopes M.R."/>
            <person name="Hittinger C.T."/>
            <person name="Goeker M."/>
            <person name="Salamov A.A."/>
            <person name="Wisecaver J.H."/>
            <person name="Long T.M."/>
            <person name="Calvey C.H."/>
            <person name="Aerts A.L."/>
            <person name="Barry K.W."/>
            <person name="Choi C."/>
            <person name="Clum A."/>
            <person name="Coughlan A.Y."/>
            <person name="Deshpande S."/>
            <person name="Douglass A.P."/>
            <person name="Hanson S.J."/>
            <person name="Klenk H.-P."/>
            <person name="LaButti K.M."/>
            <person name="Lapidus A."/>
            <person name="Lindquist E.A."/>
            <person name="Lipzen A.M."/>
            <person name="Meier-Kolthoff J.P."/>
            <person name="Ohm R.A."/>
            <person name="Otillar R.P."/>
            <person name="Pangilinan J.L."/>
            <person name="Peng Y."/>
            <person name="Rokas A."/>
            <person name="Rosa C.A."/>
            <person name="Scheuner C."/>
            <person name="Sibirny A.A."/>
            <person name="Slot J.C."/>
            <person name="Stielow J.B."/>
            <person name="Sun H."/>
            <person name="Kurtzman C.P."/>
            <person name="Blackwell M."/>
            <person name="Grigoriev I.V."/>
            <person name="Jeffries T.W."/>
        </authorList>
    </citation>
    <scope>NUCLEOTIDE SEQUENCE [LARGE SCALE GENOMIC DNA]</scope>
    <source>
        <strain evidence="8 9">DSM 6958</strain>
    </source>
</reference>
<dbReference type="SMART" id="SM00307">
    <property type="entry name" value="ILWEQ"/>
    <property type="match status" value="1"/>
</dbReference>
<dbReference type="InterPro" id="IPR013809">
    <property type="entry name" value="ENTH"/>
</dbReference>
<dbReference type="STRING" id="857566.A0A1E3PT97"/>
<dbReference type="InterPro" id="IPR002558">
    <property type="entry name" value="ILWEQ_dom"/>
</dbReference>
<dbReference type="SUPFAM" id="SSF48464">
    <property type="entry name" value="ENTH/VHS domain"/>
    <property type="match status" value="1"/>
</dbReference>
<dbReference type="Gene3D" id="1.20.1410.10">
    <property type="entry name" value="I/LWEQ domain"/>
    <property type="match status" value="1"/>
</dbReference>
<dbReference type="GO" id="GO:0032051">
    <property type="term" value="F:clathrin light chain binding"/>
    <property type="evidence" value="ECO:0007669"/>
    <property type="project" value="TreeGrafter"/>
</dbReference>
<dbReference type="PANTHER" id="PTHR10407:SF15">
    <property type="entry name" value="HUNTINGTIN INTERACTING PROTEIN 1"/>
    <property type="match status" value="1"/>
</dbReference>
<protein>
    <submittedName>
        <fullName evidence="8">Endocytic adaptor protein</fullName>
    </submittedName>
</protein>
<gene>
    <name evidence="8" type="ORF">NADFUDRAFT_81197</name>
</gene>
<evidence type="ECO:0000313" key="9">
    <source>
        <dbReference type="Proteomes" id="UP000095009"/>
    </source>
</evidence>
<feature type="coiled-coil region" evidence="5">
    <location>
        <begin position="320"/>
        <end position="638"/>
    </location>
</feature>
<dbReference type="GO" id="GO:0030136">
    <property type="term" value="C:clathrin-coated vesicle"/>
    <property type="evidence" value="ECO:0007669"/>
    <property type="project" value="TreeGrafter"/>
</dbReference>
<dbReference type="PANTHER" id="PTHR10407">
    <property type="entry name" value="HUNTINGTIN INTERACTING PROTEIN 1"/>
    <property type="match status" value="1"/>
</dbReference>
<dbReference type="InterPro" id="IPR030224">
    <property type="entry name" value="Sla2_fam"/>
</dbReference>
<keyword evidence="3" id="KW-0963">Cytoplasm</keyword>
<dbReference type="GO" id="GO:0006897">
    <property type="term" value="P:endocytosis"/>
    <property type="evidence" value="ECO:0007669"/>
    <property type="project" value="InterPro"/>
</dbReference>
<dbReference type="Proteomes" id="UP000095009">
    <property type="component" value="Unassembled WGS sequence"/>
</dbReference>
<dbReference type="SMART" id="SM00273">
    <property type="entry name" value="ENTH"/>
    <property type="match status" value="1"/>
</dbReference>
<dbReference type="Gene3D" id="1.25.40.90">
    <property type="match status" value="1"/>
</dbReference>
<dbReference type="OrthoDB" id="10262320at2759"/>
<dbReference type="InterPro" id="IPR011417">
    <property type="entry name" value="ANTH_dom"/>
</dbReference>
<keyword evidence="4" id="KW-0009">Actin-binding</keyword>
<dbReference type="AlphaFoldDB" id="A0A1E3PT97"/>
<keyword evidence="9" id="KW-1185">Reference proteome</keyword>
<dbReference type="GO" id="GO:0030479">
    <property type="term" value="C:actin cortical patch"/>
    <property type="evidence" value="ECO:0007669"/>
    <property type="project" value="TreeGrafter"/>
</dbReference>
<evidence type="ECO:0000313" key="8">
    <source>
        <dbReference type="EMBL" id="ODQ68152.1"/>
    </source>
</evidence>
<evidence type="ECO:0000256" key="1">
    <source>
        <dbReference type="ARBA" id="ARBA00004496"/>
    </source>
</evidence>
<evidence type="ECO:0000259" key="6">
    <source>
        <dbReference type="PROSITE" id="PS50942"/>
    </source>
</evidence>
<dbReference type="GO" id="GO:0043325">
    <property type="term" value="F:phosphatidylinositol-3,4-bisphosphate binding"/>
    <property type="evidence" value="ECO:0007669"/>
    <property type="project" value="TreeGrafter"/>
</dbReference>
<dbReference type="GO" id="GO:0007015">
    <property type="term" value="P:actin filament organization"/>
    <property type="evidence" value="ECO:0007669"/>
    <property type="project" value="TreeGrafter"/>
</dbReference>
<comment type="similarity">
    <text evidence="2">Belongs to the SLA2 family.</text>
</comment>
<evidence type="ECO:0000256" key="2">
    <source>
        <dbReference type="ARBA" id="ARBA00010135"/>
    </source>
</evidence>
<dbReference type="PROSITE" id="PS50945">
    <property type="entry name" value="I_LWEQ"/>
    <property type="match status" value="1"/>
</dbReference>
<comment type="subcellular location">
    <subcellularLocation>
        <location evidence="1">Cytoplasm</location>
    </subcellularLocation>
</comment>
<dbReference type="GO" id="GO:0080025">
    <property type="term" value="F:phosphatidylinositol-3,5-bisphosphate binding"/>
    <property type="evidence" value="ECO:0007669"/>
    <property type="project" value="TreeGrafter"/>
</dbReference>
<sequence>MSFKGSLSRVEADLSVSVRKATSIDETAPKRKHVRSCIVYTWDHRSSKAFWNGMRLQPLAGNDIQVFKALITIHKVLQEGHPSVLKDAQTNLNFIESLGRSPTSSSSYSKLIVEYSRFLLRKLHFHKNHPAFNGMFEYEEYISLRTINDPNEGYEAIMDLMNLQDAVEDFQKLVFSALHHGRSNECKISSLVPMIAESYGIYRFIVSMLRAMHATTNDDEALEPLRARFYSQHARLLDFYYDCSTLKYLTSIVTIPKLSQAAPNLFSEEDESGPSLPRRPEFDHIVESETASLATPSPPPVANFEQPQPVVDFWSTPTGQQQLQQQQQQYEAEQQRLQAEREAEQQQQQLLALHQQQQFEQQRLQQEEQQRQAHEALMRDQLQRHAQGRVAELEQDLLNLRGQCDRDQLLLQQYDQRVQALESELNQVMAHGQQSLVSKDEMISSIQEQVNTWKTKYEALAKLYSQLRQEHLDLLSKFKETQRKAASAQEAIDKREKLERDIKSKNLELADLIRERDRARYELDKSRGSQKDEIEKLERQLRITEDKLANAERSKGSDLSMLITKHNRELADLEEALRTKSRKLDEFESKFGNRGVDSELQEKLQEKESEYEVLQDAMDELERAYKDLALDKEATESAIDEQIDSVLLSQLSKLNDIVDAILSGGVASIQTSLYELDSPMQGGNQNSTAAYLLSIIEKASTSATDFAESFNDFLADGPNGDHAVIIKTILLFTSAVNDIVINAKGLARLARDDKTEDQLIDLTRESVLSAERFLCGLQSSELAVLGNDIEAKTDKVVELNIEVQTVLQTLAQIAESFGPTINTTKNKTNLDLGDFVDSEMNKAATAIALAGQRLSELLVSKPSNTFDNKVHESILSAAIAVTNAIAALIQAATESQSEIVNKGRGSASRTAFYAKHNRWTEGLVSAAKAVAGATHVLIEAADGVLSGNKTLEELIVASNEVAGATAQLVAASRVKADFMSKTQDQLEKASRAVSSACRSLVSQVQNILSSGAGKNASADVDYSKFTAHDYKTSEMEQQVEILKLENQLQASRKRLGDIRKFSYIKDAEEEEFVNAD</sequence>
<dbReference type="Pfam" id="PF01608">
    <property type="entry name" value="I_LWEQ"/>
    <property type="match status" value="1"/>
</dbReference>